<dbReference type="InterPro" id="IPR003737">
    <property type="entry name" value="GlcNAc_PI_deacetylase-related"/>
</dbReference>
<dbReference type="GO" id="GO:0016811">
    <property type="term" value="F:hydrolase activity, acting on carbon-nitrogen (but not peptide) bonds, in linear amides"/>
    <property type="evidence" value="ECO:0007669"/>
    <property type="project" value="TreeGrafter"/>
</dbReference>
<accession>A0A7V1I3S4</accession>
<proteinExistence type="predicted"/>
<dbReference type="EMBL" id="DRKW01000079">
    <property type="protein sequence ID" value="HEB73869.1"/>
    <property type="molecule type" value="Genomic_DNA"/>
</dbReference>
<comment type="caution">
    <text evidence="1">The sequence shown here is derived from an EMBL/GenBank/DDBJ whole genome shotgun (WGS) entry which is preliminary data.</text>
</comment>
<dbReference type="AlphaFoldDB" id="A0A7V1I3S4"/>
<organism evidence="1">
    <name type="scientific">Desulfofervidus auxilii</name>
    <dbReference type="NCBI Taxonomy" id="1621989"/>
    <lineage>
        <taxon>Bacteria</taxon>
        <taxon>Pseudomonadati</taxon>
        <taxon>Thermodesulfobacteriota</taxon>
        <taxon>Candidatus Desulfofervidia</taxon>
        <taxon>Candidatus Desulfofervidales</taxon>
        <taxon>Candidatus Desulfofervidaceae</taxon>
        <taxon>Candidatus Desulfofervidus</taxon>
    </lineage>
</organism>
<reference evidence="1" key="1">
    <citation type="journal article" date="2020" name="mSystems">
        <title>Genome- and Community-Level Interaction Insights into Carbon Utilization and Element Cycling Functions of Hydrothermarchaeota in Hydrothermal Sediment.</title>
        <authorList>
            <person name="Zhou Z."/>
            <person name="Liu Y."/>
            <person name="Xu W."/>
            <person name="Pan J."/>
            <person name="Luo Z.H."/>
            <person name="Li M."/>
        </authorList>
    </citation>
    <scope>NUCLEOTIDE SEQUENCE [LARGE SCALE GENOMIC DNA]</scope>
    <source>
        <strain evidence="1">HyVt-45</strain>
    </source>
</reference>
<dbReference type="PANTHER" id="PTHR12993">
    <property type="entry name" value="N-ACETYLGLUCOSAMINYL-PHOSPHATIDYLINOSITOL DE-N-ACETYLASE-RELATED"/>
    <property type="match status" value="1"/>
</dbReference>
<dbReference type="InterPro" id="IPR024078">
    <property type="entry name" value="LmbE-like_dom_sf"/>
</dbReference>
<gene>
    <name evidence="1" type="ORF">ENJ03_01430</name>
</gene>
<dbReference type="Pfam" id="PF02585">
    <property type="entry name" value="PIG-L"/>
    <property type="match status" value="1"/>
</dbReference>
<dbReference type="Proteomes" id="UP000886268">
    <property type="component" value="Unassembled WGS sequence"/>
</dbReference>
<dbReference type="Gene3D" id="3.40.50.10320">
    <property type="entry name" value="LmbE-like"/>
    <property type="match status" value="1"/>
</dbReference>
<name>A0A7V1I3S4_DESA2</name>
<dbReference type="PANTHER" id="PTHR12993:SF11">
    <property type="entry name" value="N-ACETYLGLUCOSAMINYL-PHOSPHATIDYLINOSITOL DE-N-ACETYLASE"/>
    <property type="match status" value="1"/>
</dbReference>
<protein>
    <submittedName>
        <fullName evidence="1">PIG-L family deacetylase</fullName>
    </submittedName>
</protein>
<dbReference type="SUPFAM" id="SSF102588">
    <property type="entry name" value="LmbE-like"/>
    <property type="match status" value="1"/>
</dbReference>
<sequence>MKILIIAPHMDDEVLGCGGTIARHIERGDEVHVCFIANRVYNHKYDLESNKKEMECALKAREILGYREAYFLNLHDERLDTCIQDIIIPLEKCIKSVDPEIVFINHWGDNHQDHKAVFQAAMVALRPFASQNVKKIICYEVPSSTDQSPPLQAFAFLPNFYVNITSFLEKKLKALACYETESRNFPHPRSLLGVKIHAQKRGLEIGFEAAEAFFILREKLY</sequence>
<evidence type="ECO:0000313" key="1">
    <source>
        <dbReference type="EMBL" id="HEB73869.1"/>
    </source>
</evidence>